<sequence length="68" mass="8102">MSKPKIIKDDNEPEPISDTSLYWYEKSKYMYQLGMMAMNKYFDMENKYYQVCLLASLFEVPVGSRTLQ</sequence>
<evidence type="ECO:0000313" key="1">
    <source>
        <dbReference type="EMBL" id="MBR0599030.1"/>
    </source>
</evidence>
<gene>
    <name evidence="1" type="ORF">KCX82_14165</name>
</gene>
<comment type="caution">
    <text evidence="1">The sequence shown here is derived from an EMBL/GenBank/DDBJ whole genome shotgun (WGS) entry which is preliminary data.</text>
</comment>
<keyword evidence="2" id="KW-1185">Reference proteome</keyword>
<reference evidence="1" key="2">
    <citation type="submission" date="2021-04" db="EMBL/GenBank/DDBJ databases">
        <authorList>
            <person name="Liu J."/>
        </authorList>
    </citation>
    <scope>NUCLEOTIDE SEQUENCE</scope>
    <source>
        <strain evidence="1">BAD-6</strain>
    </source>
</reference>
<evidence type="ECO:0000313" key="2">
    <source>
        <dbReference type="Proteomes" id="UP000675664"/>
    </source>
</evidence>
<organism evidence="1 2">
    <name type="scientific">Sinanaerobacter chloroacetimidivorans</name>
    <dbReference type="NCBI Taxonomy" id="2818044"/>
    <lineage>
        <taxon>Bacteria</taxon>
        <taxon>Bacillati</taxon>
        <taxon>Bacillota</taxon>
        <taxon>Clostridia</taxon>
        <taxon>Peptostreptococcales</taxon>
        <taxon>Anaerovoracaceae</taxon>
        <taxon>Sinanaerobacter</taxon>
    </lineage>
</organism>
<name>A0A8J7W4Y6_9FIRM</name>
<dbReference type="EMBL" id="JAGSND010000010">
    <property type="protein sequence ID" value="MBR0599030.1"/>
    <property type="molecule type" value="Genomic_DNA"/>
</dbReference>
<reference evidence="1" key="1">
    <citation type="submission" date="2021-04" db="EMBL/GenBank/DDBJ databases">
        <title>Sinoanaerobacter chloroacetimidivorans sp. nov., an obligate anaerobic bacterium isolated from anaerobic sludge.</title>
        <authorList>
            <person name="Bao Y."/>
        </authorList>
    </citation>
    <scope>NUCLEOTIDE SEQUENCE</scope>
    <source>
        <strain evidence="1">BAD-6</strain>
    </source>
</reference>
<dbReference type="Proteomes" id="UP000675664">
    <property type="component" value="Unassembled WGS sequence"/>
</dbReference>
<accession>A0A8J7W4Y6</accession>
<dbReference type="AlphaFoldDB" id="A0A8J7W4Y6"/>
<protein>
    <submittedName>
        <fullName evidence="1">Uncharacterized protein</fullName>
    </submittedName>
</protein>
<dbReference type="RefSeq" id="WP_227019165.1">
    <property type="nucleotide sequence ID" value="NZ_JAGSND010000010.1"/>
</dbReference>
<proteinExistence type="predicted"/>